<dbReference type="Proteomes" id="UP000561045">
    <property type="component" value="Unassembled WGS sequence"/>
</dbReference>
<evidence type="ECO:0000256" key="1">
    <source>
        <dbReference type="SAM" id="SignalP"/>
    </source>
</evidence>
<keyword evidence="4" id="KW-1185">Reference proteome</keyword>
<dbReference type="Gene3D" id="3.40.190.10">
    <property type="entry name" value="Periplasmic binding protein-like II"/>
    <property type="match status" value="2"/>
</dbReference>
<dbReference type="SUPFAM" id="SSF53850">
    <property type="entry name" value="Periplasmic binding protein-like II"/>
    <property type="match status" value="1"/>
</dbReference>
<dbReference type="EMBL" id="JACIET010000002">
    <property type="protein sequence ID" value="MBB4013168.1"/>
    <property type="molecule type" value="Genomic_DNA"/>
</dbReference>
<dbReference type="Pfam" id="PF00497">
    <property type="entry name" value="SBP_bac_3"/>
    <property type="match status" value="1"/>
</dbReference>
<keyword evidence="1" id="KW-0732">Signal</keyword>
<sequence>MLPRRAPSGLAPARPGCLARLVVALIVSVAPAAAWADTAELHVHFNPRIPYAFRDGDHIGGLVAGPIGAALEAARIPFVWEETPFSRQMALLKGNQRQDCMIGMFRKPEREKFGRFSEPVFRDSPQILLVRVEDAAAFNRYPSIRDAMQKGTFRLLVKETYSYGPAFDQMLAERTGPTVRAYEENDQMLRMLVESMADAMIIAPEEASALIKSRGLSVERFAYIKYPDTPQGELRHLFCSMQVPQATIDRFNRALTSKPR</sequence>
<dbReference type="InterPro" id="IPR001638">
    <property type="entry name" value="Solute-binding_3/MltF_N"/>
</dbReference>
<dbReference type="AlphaFoldDB" id="A0A840BNQ3"/>
<proteinExistence type="predicted"/>
<comment type="caution">
    <text evidence="3">The sequence shown here is derived from an EMBL/GenBank/DDBJ whole genome shotgun (WGS) entry which is preliminary data.</text>
</comment>
<organism evidence="3 4">
    <name type="scientific">Niveibacterium umoris</name>
    <dbReference type="NCBI Taxonomy" id="1193620"/>
    <lineage>
        <taxon>Bacteria</taxon>
        <taxon>Pseudomonadati</taxon>
        <taxon>Pseudomonadota</taxon>
        <taxon>Betaproteobacteria</taxon>
        <taxon>Rhodocyclales</taxon>
        <taxon>Rhodocyclaceae</taxon>
        <taxon>Niveibacterium</taxon>
    </lineage>
</organism>
<accession>A0A840BNQ3</accession>
<name>A0A840BNQ3_9RHOO</name>
<dbReference type="RefSeq" id="WP_221229583.1">
    <property type="nucleotide sequence ID" value="NZ_BAABLE010000005.1"/>
</dbReference>
<feature type="chain" id="PRO_5032457300" evidence="1">
    <location>
        <begin position="37"/>
        <end position="260"/>
    </location>
</feature>
<reference evidence="3 4" key="1">
    <citation type="submission" date="2020-08" db="EMBL/GenBank/DDBJ databases">
        <title>Genomic Encyclopedia of Type Strains, Phase IV (KMG-IV): sequencing the most valuable type-strain genomes for metagenomic binning, comparative biology and taxonomic classification.</title>
        <authorList>
            <person name="Goeker M."/>
        </authorList>
    </citation>
    <scope>NUCLEOTIDE SEQUENCE [LARGE SCALE GENOMIC DNA]</scope>
    <source>
        <strain evidence="3 4">DSM 106739</strain>
    </source>
</reference>
<gene>
    <name evidence="3" type="ORF">GGR36_002514</name>
</gene>
<evidence type="ECO:0000313" key="3">
    <source>
        <dbReference type="EMBL" id="MBB4013168.1"/>
    </source>
</evidence>
<feature type="signal peptide" evidence="1">
    <location>
        <begin position="1"/>
        <end position="36"/>
    </location>
</feature>
<feature type="domain" description="Solute-binding protein family 3/N-terminal" evidence="2">
    <location>
        <begin position="49"/>
        <end position="163"/>
    </location>
</feature>
<evidence type="ECO:0000313" key="4">
    <source>
        <dbReference type="Proteomes" id="UP000561045"/>
    </source>
</evidence>
<evidence type="ECO:0000259" key="2">
    <source>
        <dbReference type="Pfam" id="PF00497"/>
    </source>
</evidence>
<protein>
    <submittedName>
        <fullName evidence="3">Polar amino acid transport system substrate-binding protein</fullName>
    </submittedName>
</protein>